<dbReference type="InterPro" id="IPR015943">
    <property type="entry name" value="WD40/YVTN_repeat-like_dom_sf"/>
</dbReference>
<keyword evidence="13" id="KW-1185">Reference proteome</keyword>
<dbReference type="SMART" id="SM00320">
    <property type="entry name" value="WD40"/>
    <property type="match status" value="10"/>
</dbReference>
<dbReference type="InterPro" id="IPR005108">
    <property type="entry name" value="HELP"/>
</dbReference>
<evidence type="ECO:0000256" key="6">
    <source>
        <dbReference type="ARBA" id="ARBA00022737"/>
    </source>
</evidence>
<evidence type="ECO:0000313" key="13">
    <source>
        <dbReference type="Proteomes" id="UP000887566"/>
    </source>
</evidence>
<evidence type="ECO:0000313" key="14">
    <source>
        <dbReference type="WBParaSite" id="PSAMB.scaffold531size47853.g6716.t1"/>
    </source>
</evidence>
<evidence type="ECO:0000256" key="9">
    <source>
        <dbReference type="SAM" id="Coils"/>
    </source>
</evidence>
<comment type="similarity">
    <text evidence="2">Belongs to the WD repeat EMAP family.</text>
</comment>
<dbReference type="InterPro" id="IPR049813">
    <property type="entry name" value="Elp-1-like_TD"/>
</dbReference>
<feature type="repeat" description="WD" evidence="8">
    <location>
        <begin position="647"/>
        <end position="679"/>
    </location>
</feature>
<feature type="compositionally biased region" description="Polar residues" evidence="10">
    <location>
        <begin position="143"/>
        <end position="163"/>
    </location>
</feature>
<feature type="domain" description="EML-like second beta-propeller" evidence="12">
    <location>
        <begin position="654"/>
        <end position="922"/>
    </location>
</feature>
<sequence length="925" mass="101045">MVRFMDEQQQRTNGYPEDGQYEMLNAENAGLRERVAELERKVQAQEDELVCLRSSTADVLRRMNLIEQGHSPVASSRPPSSNVFKRLAVPTGNGMSNSSSPLPSRSMSQSTTNLRAHYPSALNLANRRTVSPSPRRASDATDETPTTPLSNGSSKEQPNSYGTTPRRAYAQQQQQKQPIKFFNVPIGKNDRGSPMRVWLSSQDMRDGAQNGNGQDLLSPSPKNGVGAFPRSIRRGFGSMNSLANAPSLRSLAHVGYKEPSFFPDQRLLQVFIRGRPINLPAPTAVRHLNPTEESEAPKAKLSLEWVYGYRGKDCRSNLHFLPTGETLYFTAAVLVLFNPDDKSQRHYTQHNNDVKCVAVHPNKLLVASGQSSGHTSSDRKPQKETRSPIGTLGELDALLETDESQAHVRIWDSITLQTTAVLGLGDATFERSVSCVAFSKVDGGALLAAVDDSFEHTLSIWDWQRKRKITETKSANEQVFSCEFHPTERHLLVTCGRSHISFWTFDGVTLQKKMGVFEGRDKPKYVLSVCFSETGDVLSGDSNGTISVWDPKAGRVTRQVARVHQGGVFSLCAVKGGRLLSGGGGKDRSIIEWVATDLTKIAGPVLIPESAGSVRTIAPGRGGLILVGTTHNCILNGDMMTGFRYIVQGHMDELWGLCTHPLQQQFLTCGHDKSIKLWDGISQSILWSKEIADGAQCAGFHPSGGVLVVGTTVGRWLVIDALSREVVVGQKDGNSPITVTSFSPDGRTLAVGSQEASVYLYTVSDDARRYNRSAVCAGHSSAITAIDWSVDSQLIRTNSTDNELLIWSGQTGKLATDMDKLRDTDWASGTCGVTFESAGVWSENSNSADLLAVDRSHNRNLIAASFESGAVRLYSFPCTSVKAKWREVTGHSTHVTGVKFLQNDARLVTIGAKDCAVFQWTVSNS</sequence>
<keyword evidence="9" id="KW-0175">Coiled coil</keyword>
<dbReference type="AlphaFoldDB" id="A0A914WUM4"/>
<evidence type="ECO:0000256" key="4">
    <source>
        <dbReference type="ARBA" id="ARBA00022574"/>
    </source>
</evidence>
<evidence type="ECO:0000256" key="5">
    <source>
        <dbReference type="ARBA" id="ARBA00022701"/>
    </source>
</evidence>
<evidence type="ECO:0000259" key="11">
    <source>
        <dbReference type="Pfam" id="PF23409"/>
    </source>
</evidence>
<proteinExistence type="inferred from homology"/>
<feature type="compositionally biased region" description="Basic and acidic residues" evidence="10">
    <location>
        <begin position="376"/>
        <end position="386"/>
    </location>
</feature>
<feature type="region of interest" description="Disordered" evidence="10">
    <location>
        <begin position="368"/>
        <end position="388"/>
    </location>
</feature>
<evidence type="ECO:0000256" key="1">
    <source>
        <dbReference type="ARBA" id="ARBA00004245"/>
    </source>
</evidence>
<dbReference type="PANTHER" id="PTHR13720">
    <property type="entry name" value="WD-40 REPEAT PROTEIN"/>
    <property type="match status" value="1"/>
</dbReference>
<keyword evidence="6" id="KW-0677">Repeat</keyword>
<feature type="compositionally biased region" description="Polar residues" evidence="10">
    <location>
        <begin position="73"/>
        <end position="83"/>
    </location>
</feature>
<keyword evidence="7" id="KW-0206">Cytoskeleton</keyword>
<dbReference type="InterPro" id="IPR036322">
    <property type="entry name" value="WD40_repeat_dom_sf"/>
</dbReference>
<feature type="repeat" description="WD" evidence="8">
    <location>
        <begin position="776"/>
        <end position="817"/>
    </location>
</feature>
<dbReference type="InterPro" id="IPR001680">
    <property type="entry name" value="WD40_rpt"/>
</dbReference>
<dbReference type="PROSITE" id="PS50294">
    <property type="entry name" value="WD_REPEATS_REGION"/>
    <property type="match status" value="3"/>
</dbReference>
<dbReference type="FunFam" id="2.130.10.10:FF:000044">
    <property type="entry name" value="echinoderm microtubule-associated protein-like 6 isoform X1"/>
    <property type="match status" value="1"/>
</dbReference>
<feature type="repeat" description="WD" evidence="8">
    <location>
        <begin position="888"/>
        <end position="925"/>
    </location>
</feature>
<dbReference type="InterPro" id="IPR011047">
    <property type="entry name" value="Quinoprotein_ADH-like_sf"/>
</dbReference>
<feature type="compositionally biased region" description="Low complexity" evidence="10">
    <location>
        <begin position="92"/>
        <end position="110"/>
    </location>
</feature>
<dbReference type="GO" id="GO:0005874">
    <property type="term" value="C:microtubule"/>
    <property type="evidence" value="ECO:0007669"/>
    <property type="project" value="UniProtKB-KW"/>
</dbReference>
<dbReference type="InterPro" id="IPR050630">
    <property type="entry name" value="WD_repeat_EMAP"/>
</dbReference>
<dbReference type="Proteomes" id="UP000887566">
    <property type="component" value="Unplaced"/>
</dbReference>
<dbReference type="Pfam" id="PF03451">
    <property type="entry name" value="HELP"/>
    <property type="match status" value="1"/>
</dbReference>
<feature type="region of interest" description="Disordered" evidence="10">
    <location>
        <begin position="70"/>
        <end position="195"/>
    </location>
</feature>
<dbReference type="Pfam" id="PF23414">
    <property type="entry name" value="Beta-prop_EML_2"/>
    <property type="match status" value="1"/>
</dbReference>
<evidence type="ECO:0000259" key="12">
    <source>
        <dbReference type="Pfam" id="PF23414"/>
    </source>
</evidence>
<dbReference type="PROSITE" id="PS50082">
    <property type="entry name" value="WD_REPEATS_2"/>
    <property type="match status" value="3"/>
</dbReference>
<keyword evidence="3" id="KW-0963">Cytoplasm</keyword>
<dbReference type="SUPFAM" id="SSF50998">
    <property type="entry name" value="Quinoprotein alcohol dehydrogenase-like"/>
    <property type="match status" value="1"/>
</dbReference>
<keyword evidence="4 8" id="KW-0853">WD repeat</keyword>
<evidence type="ECO:0000256" key="10">
    <source>
        <dbReference type="SAM" id="MobiDB-lite"/>
    </source>
</evidence>
<protein>
    <submittedName>
        <fullName evidence="14">HELP domain-containing protein</fullName>
    </submittedName>
</protein>
<dbReference type="InterPro" id="IPR055439">
    <property type="entry name" value="Beta-prop_EML_1st"/>
</dbReference>
<feature type="domain" description="EML-like first beta-propeller" evidence="11">
    <location>
        <begin position="343"/>
        <end position="637"/>
    </location>
</feature>
<comment type="subcellular location">
    <subcellularLocation>
        <location evidence="1">Cytoplasm</location>
        <location evidence="1">Cytoskeleton</location>
    </subcellularLocation>
</comment>
<dbReference type="GO" id="GO:0008017">
    <property type="term" value="F:microtubule binding"/>
    <property type="evidence" value="ECO:0007669"/>
    <property type="project" value="TreeGrafter"/>
</dbReference>
<dbReference type="CDD" id="cd21931">
    <property type="entry name" value="TD_EMAP-like"/>
    <property type="match status" value="1"/>
</dbReference>
<accession>A0A914WUM4</accession>
<name>A0A914WUM4_9BILA</name>
<dbReference type="Gene3D" id="2.130.10.10">
    <property type="entry name" value="YVTN repeat-like/Quinoprotein amine dehydrogenase"/>
    <property type="match status" value="2"/>
</dbReference>
<evidence type="ECO:0000256" key="8">
    <source>
        <dbReference type="PROSITE-ProRule" id="PRU00221"/>
    </source>
</evidence>
<evidence type="ECO:0000256" key="2">
    <source>
        <dbReference type="ARBA" id="ARBA00006489"/>
    </source>
</evidence>
<dbReference type="GO" id="GO:0072686">
    <property type="term" value="C:mitotic spindle"/>
    <property type="evidence" value="ECO:0007669"/>
    <property type="project" value="TreeGrafter"/>
</dbReference>
<dbReference type="SUPFAM" id="SSF50978">
    <property type="entry name" value="WD40 repeat-like"/>
    <property type="match status" value="1"/>
</dbReference>
<feature type="coiled-coil region" evidence="9">
    <location>
        <begin position="21"/>
        <end position="55"/>
    </location>
</feature>
<organism evidence="13 14">
    <name type="scientific">Plectus sambesii</name>
    <dbReference type="NCBI Taxonomy" id="2011161"/>
    <lineage>
        <taxon>Eukaryota</taxon>
        <taxon>Metazoa</taxon>
        <taxon>Ecdysozoa</taxon>
        <taxon>Nematoda</taxon>
        <taxon>Chromadorea</taxon>
        <taxon>Plectida</taxon>
        <taxon>Plectina</taxon>
        <taxon>Plectoidea</taxon>
        <taxon>Plectidae</taxon>
        <taxon>Plectus</taxon>
    </lineage>
</organism>
<evidence type="ECO:0000256" key="7">
    <source>
        <dbReference type="ARBA" id="ARBA00023212"/>
    </source>
</evidence>
<dbReference type="GO" id="GO:0000226">
    <property type="term" value="P:microtubule cytoskeleton organization"/>
    <property type="evidence" value="ECO:0007669"/>
    <property type="project" value="TreeGrafter"/>
</dbReference>
<dbReference type="WBParaSite" id="PSAMB.scaffold531size47853.g6716.t1">
    <property type="protein sequence ID" value="PSAMB.scaffold531size47853.g6716.t1"/>
    <property type="gene ID" value="PSAMB.scaffold531size47853.g6716"/>
</dbReference>
<keyword evidence="5" id="KW-0493">Microtubule</keyword>
<dbReference type="Pfam" id="PF23409">
    <property type="entry name" value="Beta-prop_EML"/>
    <property type="match status" value="1"/>
</dbReference>
<evidence type="ECO:0000256" key="3">
    <source>
        <dbReference type="ARBA" id="ARBA00022490"/>
    </source>
</evidence>
<dbReference type="PANTHER" id="PTHR13720:SF50">
    <property type="entry name" value="ECHINODERM MICROTUBULE-ASSOCIATED PROTEIN-LIKE 2"/>
    <property type="match status" value="1"/>
</dbReference>
<dbReference type="InterPro" id="IPR055442">
    <property type="entry name" value="Beta-prop_EML-like_2nd"/>
</dbReference>
<reference evidence="14" key="1">
    <citation type="submission" date="2022-11" db="UniProtKB">
        <authorList>
            <consortium name="WormBaseParasite"/>
        </authorList>
    </citation>
    <scope>IDENTIFICATION</scope>
</reference>